<dbReference type="CDD" id="cd06261">
    <property type="entry name" value="TM_PBP2"/>
    <property type="match status" value="1"/>
</dbReference>
<evidence type="ECO:0000256" key="6">
    <source>
        <dbReference type="ARBA" id="ARBA00023136"/>
    </source>
</evidence>
<dbReference type="PROSITE" id="PS50928">
    <property type="entry name" value="ABC_TM1"/>
    <property type="match status" value="1"/>
</dbReference>
<feature type="transmembrane region" description="Helical" evidence="7">
    <location>
        <begin position="25"/>
        <end position="42"/>
    </location>
</feature>
<evidence type="ECO:0000256" key="1">
    <source>
        <dbReference type="ARBA" id="ARBA00004651"/>
    </source>
</evidence>
<keyword evidence="10" id="KW-1185">Reference proteome</keyword>
<comment type="subcellular location">
    <subcellularLocation>
        <location evidence="1 7">Cell membrane</location>
        <topology evidence="1 7">Multi-pass membrane protein</topology>
    </subcellularLocation>
</comment>
<keyword evidence="6 7" id="KW-0472">Membrane</keyword>
<dbReference type="GO" id="GO:0055085">
    <property type="term" value="P:transmembrane transport"/>
    <property type="evidence" value="ECO:0007669"/>
    <property type="project" value="InterPro"/>
</dbReference>
<feature type="transmembrane region" description="Helical" evidence="7">
    <location>
        <begin position="238"/>
        <end position="259"/>
    </location>
</feature>
<dbReference type="AlphaFoldDB" id="W6RZ46"/>
<comment type="similarity">
    <text evidence="7">Belongs to the binding-protein-dependent transport system permease family.</text>
</comment>
<keyword evidence="2 7" id="KW-0813">Transport</keyword>
<proteinExistence type="inferred from homology"/>
<dbReference type="Pfam" id="PF00528">
    <property type="entry name" value="BPD_transp_1"/>
    <property type="match status" value="1"/>
</dbReference>
<dbReference type="eggNOG" id="COG0600">
    <property type="taxonomic scope" value="Bacteria"/>
</dbReference>
<dbReference type="PANTHER" id="PTHR30151:SF19">
    <property type="entry name" value="ABC TRANSPORTER PERMEASE"/>
    <property type="match status" value="1"/>
</dbReference>
<dbReference type="OrthoDB" id="9783295at2"/>
<dbReference type="PANTHER" id="PTHR30151">
    <property type="entry name" value="ALKANE SULFONATE ABC TRANSPORTER-RELATED, MEMBRANE SUBUNIT"/>
    <property type="match status" value="1"/>
</dbReference>
<reference evidence="9 10" key="1">
    <citation type="submission" date="2013-11" db="EMBL/GenBank/DDBJ databases">
        <title>Complete genome sequence of Clostridum sp. M2/40.</title>
        <authorList>
            <person name="Wibberg D."/>
            <person name="Puehler A."/>
            <person name="Schlueter A."/>
        </authorList>
    </citation>
    <scope>NUCLEOTIDE SEQUENCE [LARGE SCALE GENOMIC DNA]</scope>
    <source>
        <strain evidence="10">M2/40</strain>
    </source>
</reference>
<keyword evidence="5 7" id="KW-1133">Transmembrane helix</keyword>
<evidence type="ECO:0000256" key="5">
    <source>
        <dbReference type="ARBA" id="ARBA00022989"/>
    </source>
</evidence>
<evidence type="ECO:0000256" key="4">
    <source>
        <dbReference type="ARBA" id="ARBA00022692"/>
    </source>
</evidence>
<organism evidence="9 10">
    <name type="scientific">Clostridium bornimense</name>
    <dbReference type="NCBI Taxonomy" id="1216932"/>
    <lineage>
        <taxon>Bacteria</taxon>
        <taxon>Bacillati</taxon>
        <taxon>Bacillota</taxon>
        <taxon>Clostridia</taxon>
        <taxon>Eubacteriales</taxon>
        <taxon>Clostridiaceae</taxon>
        <taxon>Clostridium</taxon>
    </lineage>
</organism>
<evidence type="ECO:0000313" key="10">
    <source>
        <dbReference type="Proteomes" id="UP000019426"/>
    </source>
</evidence>
<dbReference type="InterPro" id="IPR000515">
    <property type="entry name" value="MetI-like"/>
</dbReference>
<dbReference type="HOGENOM" id="CLU_046113_2_2_9"/>
<dbReference type="GO" id="GO:0005886">
    <property type="term" value="C:plasma membrane"/>
    <property type="evidence" value="ECO:0007669"/>
    <property type="project" value="UniProtKB-SubCell"/>
</dbReference>
<dbReference type="RefSeq" id="WP_044039540.1">
    <property type="nucleotide sequence ID" value="NZ_HG917868.1"/>
</dbReference>
<gene>
    <name evidence="9" type="ORF">CM240_2629</name>
</gene>
<accession>W6RZ46</accession>
<dbReference type="EMBL" id="HG917868">
    <property type="protein sequence ID" value="CDM69753.1"/>
    <property type="molecule type" value="Genomic_DNA"/>
</dbReference>
<dbReference type="PATRIC" id="fig|1216932.3.peg.2596"/>
<dbReference type="Gene3D" id="1.10.3720.10">
    <property type="entry name" value="MetI-like"/>
    <property type="match status" value="1"/>
</dbReference>
<dbReference type="SUPFAM" id="SSF161098">
    <property type="entry name" value="MetI-like"/>
    <property type="match status" value="1"/>
</dbReference>
<feature type="transmembrane region" description="Helical" evidence="7">
    <location>
        <begin position="140"/>
        <end position="161"/>
    </location>
</feature>
<keyword evidence="4 7" id="KW-0812">Transmembrane</keyword>
<evidence type="ECO:0000313" key="9">
    <source>
        <dbReference type="EMBL" id="CDM69753.1"/>
    </source>
</evidence>
<name>W6RZ46_9CLOT</name>
<evidence type="ECO:0000259" key="8">
    <source>
        <dbReference type="PROSITE" id="PS50928"/>
    </source>
</evidence>
<dbReference type="Proteomes" id="UP000019426">
    <property type="component" value="Chromosome M2/40_rep1"/>
</dbReference>
<feature type="transmembrane region" description="Helical" evidence="7">
    <location>
        <begin position="76"/>
        <end position="102"/>
    </location>
</feature>
<evidence type="ECO:0000256" key="7">
    <source>
        <dbReference type="RuleBase" id="RU363032"/>
    </source>
</evidence>
<feature type="transmembrane region" description="Helical" evidence="7">
    <location>
        <begin position="114"/>
        <end position="134"/>
    </location>
</feature>
<dbReference type="InterPro" id="IPR035906">
    <property type="entry name" value="MetI-like_sf"/>
</dbReference>
<evidence type="ECO:0000256" key="2">
    <source>
        <dbReference type="ARBA" id="ARBA00022448"/>
    </source>
</evidence>
<sequence length="268" mass="29995">MVNKSQLTEHQQYLRKVKKDKRTIGITRVLILIIFIILWEVAAELKWIDPFLVSSPSRVVESVVKYFKEGDLFRHIWITCYETIIGFVVGTIMGAAIAVVLWWNDFIGKVLDPYLVVLNAIPKVALAPIIIFWVGNGITAIIVIALLISIIVTIISVYAGFMEVDGERIKLMETFGATKLQILKHLVLPASIPLLMSALKINVGLSWVGVIMGEYLVAKEGLGFLIVYGGQIADLNSVMMAIIILSILAYIMYKAVAIFENKVIKKYR</sequence>
<feature type="domain" description="ABC transmembrane type-1" evidence="8">
    <location>
        <begin position="72"/>
        <end position="257"/>
    </location>
</feature>
<keyword evidence="3" id="KW-1003">Cell membrane</keyword>
<evidence type="ECO:0000256" key="3">
    <source>
        <dbReference type="ARBA" id="ARBA00022475"/>
    </source>
</evidence>
<dbReference type="KEGG" id="clt:CM240_2629"/>
<dbReference type="STRING" id="1216932.CM240_2629"/>
<protein>
    <submittedName>
        <fullName evidence="9">ABC transporter permease</fullName>
    </submittedName>
</protein>